<dbReference type="GeneID" id="19341410"/>
<protein>
    <recommendedName>
        <fullName evidence="4">Hydrophobin</fullName>
    </recommendedName>
</protein>
<dbReference type="Proteomes" id="UP000016932">
    <property type="component" value="Unassembled WGS sequence"/>
</dbReference>
<feature type="signal peptide" evidence="1">
    <location>
        <begin position="1"/>
        <end position="20"/>
    </location>
</feature>
<dbReference type="VEuPathDB" id="FungiDB:MYCFIDRAFT_78160"/>
<organism evidence="2 3">
    <name type="scientific">Pseudocercospora fijiensis (strain CIRAD86)</name>
    <name type="common">Black leaf streak disease fungus</name>
    <name type="synonym">Mycosphaerella fijiensis</name>
    <dbReference type="NCBI Taxonomy" id="383855"/>
    <lineage>
        <taxon>Eukaryota</taxon>
        <taxon>Fungi</taxon>
        <taxon>Dikarya</taxon>
        <taxon>Ascomycota</taxon>
        <taxon>Pezizomycotina</taxon>
        <taxon>Dothideomycetes</taxon>
        <taxon>Dothideomycetidae</taxon>
        <taxon>Mycosphaerellales</taxon>
        <taxon>Mycosphaerellaceae</taxon>
        <taxon>Pseudocercospora</taxon>
    </lineage>
</organism>
<keyword evidence="3" id="KW-1185">Reference proteome</keyword>
<reference evidence="2 3" key="1">
    <citation type="journal article" date="2012" name="PLoS Pathog.">
        <title>Diverse lifestyles and strategies of plant pathogenesis encoded in the genomes of eighteen Dothideomycetes fungi.</title>
        <authorList>
            <person name="Ohm R.A."/>
            <person name="Feau N."/>
            <person name="Henrissat B."/>
            <person name="Schoch C.L."/>
            <person name="Horwitz B.A."/>
            <person name="Barry K.W."/>
            <person name="Condon B.J."/>
            <person name="Copeland A.C."/>
            <person name="Dhillon B."/>
            <person name="Glaser F."/>
            <person name="Hesse C.N."/>
            <person name="Kosti I."/>
            <person name="LaButti K."/>
            <person name="Lindquist E.A."/>
            <person name="Lucas S."/>
            <person name="Salamov A.A."/>
            <person name="Bradshaw R.E."/>
            <person name="Ciuffetti L."/>
            <person name="Hamelin R.C."/>
            <person name="Kema G.H.J."/>
            <person name="Lawrence C."/>
            <person name="Scott J.A."/>
            <person name="Spatafora J.W."/>
            <person name="Turgeon B.G."/>
            <person name="de Wit P.J.G.M."/>
            <person name="Zhong S."/>
            <person name="Goodwin S.B."/>
            <person name="Grigoriev I.V."/>
        </authorList>
    </citation>
    <scope>NUCLEOTIDE SEQUENCE [LARGE SCALE GENOMIC DNA]</scope>
    <source>
        <strain evidence="2 3">CIRAD86</strain>
    </source>
</reference>
<dbReference type="HOGENOM" id="CLU_1016076_0_0_1"/>
<dbReference type="EMBL" id="KB446561">
    <property type="protein sequence ID" value="EME80421.1"/>
    <property type="molecule type" value="Genomic_DNA"/>
</dbReference>
<dbReference type="AlphaFoldDB" id="M3A722"/>
<evidence type="ECO:0000313" key="3">
    <source>
        <dbReference type="Proteomes" id="UP000016932"/>
    </source>
</evidence>
<evidence type="ECO:0000313" key="2">
    <source>
        <dbReference type="EMBL" id="EME80421.1"/>
    </source>
</evidence>
<sequence>MPSFTSIVSILAVAAATAMAFEYPEYEVPSKSVEPEYKPASKSVDDAYKHATAAPKETYVPQPAAKEPVYFTTSTTRPIAKPTAAPAPSQGNCNVNSAVACCDTADKTLGSNLLGTLAMPGLAFASRCTKVLRVMPPGVDMAAFMDSGVKALAANIAPEDFRQLDTISCARLLGTPSATLASTAVSIATIAKACTAAPIAVAAPICASGILSTDPILSRQFADKSRGLQDGSKLRGQEPEDHNICALDTTYDVIVTERQVDFARVREVLLQSLP</sequence>
<evidence type="ECO:0008006" key="4">
    <source>
        <dbReference type="Google" id="ProtNLM"/>
    </source>
</evidence>
<evidence type="ECO:0000256" key="1">
    <source>
        <dbReference type="SAM" id="SignalP"/>
    </source>
</evidence>
<dbReference type="KEGG" id="pfj:MYCFIDRAFT_78160"/>
<keyword evidence="1" id="KW-0732">Signal</keyword>
<feature type="chain" id="PRO_5004030540" description="Hydrophobin" evidence="1">
    <location>
        <begin position="21"/>
        <end position="274"/>
    </location>
</feature>
<dbReference type="RefSeq" id="XP_007928945.1">
    <property type="nucleotide sequence ID" value="XM_007930754.1"/>
</dbReference>
<name>M3A722_PSEFD</name>
<accession>M3A722</accession>
<gene>
    <name evidence="2" type="ORF">MYCFIDRAFT_78160</name>
</gene>
<proteinExistence type="predicted"/>